<dbReference type="OrthoDB" id="205211at2157"/>
<keyword evidence="1" id="KW-1133">Transmembrane helix</keyword>
<gene>
    <name evidence="2" type="ORF">SAMN04487949_0737</name>
</gene>
<dbReference type="STRING" id="660521.SAMN04487949_0737"/>
<dbReference type="InterPro" id="IPR058349">
    <property type="entry name" value="DUF8036"/>
</dbReference>
<dbReference type="Proteomes" id="UP000199451">
    <property type="component" value="Unassembled WGS sequence"/>
</dbReference>
<organism evidence="2 3">
    <name type="scientific">Halogranum gelatinilyticum</name>
    <dbReference type="NCBI Taxonomy" id="660521"/>
    <lineage>
        <taxon>Archaea</taxon>
        <taxon>Methanobacteriati</taxon>
        <taxon>Methanobacteriota</taxon>
        <taxon>Stenosarchaea group</taxon>
        <taxon>Halobacteria</taxon>
        <taxon>Halobacteriales</taxon>
        <taxon>Haloferacaceae</taxon>
    </lineage>
</organism>
<protein>
    <submittedName>
        <fullName evidence="2">Uncharacterized protein</fullName>
    </submittedName>
</protein>
<evidence type="ECO:0000313" key="2">
    <source>
        <dbReference type="EMBL" id="SDM07354.1"/>
    </source>
</evidence>
<feature type="transmembrane region" description="Helical" evidence="1">
    <location>
        <begin position="79"/>
        <end position="100"/>
    </location>
</feature>
<keyword evidence="3" id="KW-1185">Reference proteome</keyword>
<proteinExistence type="predicted"/>
<evidence type="ECO:0000256" key="1">
    <source>
        <dbReference type="SAM" id="Phobius"/>
    </source>
</evidence>
<dbReference type="RefSeq" id="WP_089694171.1">
    <property type="nucleotide sequence ID" value="NZ_FNHL01000001.1"/>
</dbReference>
<feature type="transmembrane region" description="Helical" evidence="1">
    <location>
        <begin position="6"/>
        <end position="27"/>
    </location>
</feature>
<dbReference type="AlphaFoldDB" id="A0A1G9Q8G8"/>
<evidence type="ECO:0000313" key="3">
    <source>
        <dbReference type="Proteomes" id="UP000199451"/>
    </source>
</evidence>
<feature type="transmembrane region" description="Helical" evidence="1">
    <location>
        <begin position="39"/>
        <end position="59"/>
    </location>
</feature>
<accession>A0A1G9Q8G8</accession>
<reference evidence="3" key="1">
    <citation type="submission" date="2016-10" db="EMBL/GenBank/DDBJ databases">
        <authorList>
            <person name="Varghese N."/>
            <person name="Submissions S."/>
        </authorList>
    </citation>
    <scope>NUCLEOTIDE SEQUENCE [LARGE SCALE GENOMIC DNA]</scope>
    <source>
        <strain evidence="3">CGMCC 1.10119</strain>
    </source>
</reference>
<name>A0A1G9Q8G8_9EURY</name>
<dbReference type="EMBL" id="FNHL01000001">
    <property type="protein sequence ID" value="SDM07354.1"/>
    <property type="molecule type" value="Genomic_DNA"/>
</dbReference>
<keyword evidence="1" id="KW-0812">Transmembrane</keyword>
<keyword evidence="1" id="KW-0472">Membrane</keyword>
<sequence>MDRWVDVARVAAAVNVLVLLGLGTVWLRNFVKFRSKHTLGLATFATFLLAENAFALYYYQVDPTLSVWFSTAVPAVAWQAMLTLHVLETLALAVLAWVTWD</sequence>
<dbReference type="Pfam" id="PF26119">
    <property type="entry name" value="DUF8036"/>
    <property type="match status" value="1"/>
</dbReference>